<comment type="caution">
    <text evidence="1">The sequence shown here is derived from an EMBL/GenBank/DDBJ whole genome shotgun (WGS) entry which is preliminary data.</text>
</comment>
<name>A0A4Y3VV98_9ACTN</name>
<evidence type="ECO:0000313" key="1">
    <source>
        <dbReference type="EMBL" id="GEC10777.1"/>
    </source>
</evidence>
<accession>A0A4Y3VV98</accession>
<proteinExistence type="predicted"/>
<dbReference type="Proteomes" id="UP000317881">
    <property type="component" value="Unassembled WGS sequence"/>
</dbReference>
<sequence length="155" mass="16017">MRSSLLLTGLTRTAAAMTVPVRTSRRVLGQLGGRLIGAHRVWETPGGVQIQVTGLGGPGTAAVARDLEGRLRSVPGVAWAEVHGIPGCVFVGWESAATDLDQVTRRIAAGVGIGVTKQSGAVPWDTDVAGMKDASLRLAVPRHGSQTLEMDGSDG</sequence>
<protein>
    <submittedName>
        <fullName evidence="1">Uncharacterized protein</fullName>
    </submittedName>
</protein>
<dbReference type="EMBL" id="BJND01000172">
    <property type="protein sequence ID" value="GEC10777.1"/>
    <property type="molecule type" value="Genomic_DNA"/>
</dbReference>
<reference evidence="1 2" key="1">
    <citation type="submission" date="2019-06" db="EMBL/GenBank/DDBJ databases">
        <title>Whole genome shotgun sequence of Streptomyces spinoverrucosus NBRC 14228.</title>
        <authorList>
            <person name="Hosoyama A."/>
            <person name="Uohara A."/>
            <person name="Ohji S."/>
            <person name="Ichikawa N."/>
        </authorList>
    </citation>
    <scope>NUCLEOTIDE SEQUENCE [LARGE SCALE GENOMIC DNA]</scope>
    <source>
        <strain evidence="1 2">NBRC 14228</strain>
    </source>
</reference>
<evidence type="ECO:0000313" key="2">
    <source>
        <dbReference type="Proteomes" id="UP000317881"/>
    </source>
</evidence>
<keyword evidence="2" id="KW-1185">Reference proteome</keyword>
<gene>
    <name evidence="1" type="ORF">SSP24_84320</name>
</gene>
<organism evidence="1 2">
    <name type="scientific">Streptomyces spinoverrucosus</name>
    <dbReference type="NCBI Taxonomy" id="284043"/>
    <lineage>
        <taxon>Bacteria</taxon>
        <taxon>Bacillati</taxon>
        <taxon>Actinomycetota</taxon>
        <taxon>Actinomycetes</taxon>
        <taxon>Kitasatosporales</taxon>
        <taxon>Streptomycetaceae</taxon>
        <taxon>Streptomyces</taxon>
    </lineage>
</organism>
<dbReference type="AlphaFoldDB" id="A0A4Y3VV98"/>